<evidence type="ECO:0000256" key="2">
    <source>
        <dbReference type="ARBA" id="ARBA00023125"/>
    </source>
</evidence>
<evidence type="ECO:0000259" key="5">
    <source>
        <dbReference type="PROSITE" id="PS51077"/>
    </source>
</evidence>
<evidence type="ECO:0000256" key="4">
    <source>
        <dbReference type="SAM" id="Coils"/>
    </source>
</evidence>
<keyword evidence="4" id="KW-0175">Coiled coil</keyword>
<comment type="caution">
    <text evidence="7">The sequence shown here is derived from an EMBL/GenBank/DDBJ whole genome shotgun (WGS) entry which is preliminary data.</text>
</comment>
<evidence type="ECO:0000259" key="6">
    <source>
        <dbReference type="PROSITE" id="PS51078"/>
    </source>
</evidence>
<dbReference type="SUPFAM" id="SSF46785">
    <property type="entry name" value="Winged helix' DNA-binding domain"/>
    <property type="match status" value="1"/>
</dbReference>
<dbReference type="GO" id="GO:0003700">
    <property type="term" value="F:DNA-binding transcription factor activity"/>
    <property type="evidence" value="ECO:0007669"/>
    <property type="project" value="TreeGrafter"/>
</dbReference>
<dbReference type="InterPro" id="IPR050707">
    <property type="entry name" value="HTH_MetabolicPath_Reg"/>
</dbReference>
<keyword evidence="3" id="KW-0804">Transcription</keyword>
<dbReference type="PROSITE" id="PS51077">
    <property type="entry name" value="HTH_ICLR"/>
    <property type="match status" value="1"/>
</dbReference>
<dbReference type="Pfam" id="PF01614">
    <property type="entry name" value="IclR_C"/>
    <property type="match status" value="1"/>
</dbReference>
<name>A0A1V3I7J9_9PAST</name>
<dbReference type="InterPro" id="IPR036390">
    <property type="entry name" value="WH_DNA-bd_sf"/>
</dbReference>
<dbReference type="Proteomes" id="UP000189437">
    <property type="component" value="Unassembled WGS sequence"/>
</dbReference>
<dbReference type="GO" id="GO:0003677">
    <property type="term" value="F:DNA binding"/>
    <property type="evidence" value="ECO:0007669"/>
    <property type="project" value="UniProtKB-KW"/>
</dbReference>
<evidence type="ECO:0000313" key="8">
    <source>
        <dbReference type="Proteomes" id="UP000189437"/>
    </source>
</evidence>
<keyword evidence="2" id="KW-0238">DNA-binding</keyword>
<dbReference type="InterPro" id="IPR029016">
    <property type="entry name" value="GAF-like_dom_sf"/>
</dbReference>
<keyword evidence="1" id="KW-0805">Transcription regulation</keyword>
<keyword evidence="8" id="KW-1185">Reference proteome</keyword>
<dbReference type="Gene3D" id="1.10.10.10">
    <property type="entry name" value="Winged helix-like DNA-binding domain superfamily/Winged helix DNA-binding domain"/>
    <property type="match status" value="1"/>
</dbReference>
<dbReference type="InterPro" id="IPR036388">
    <property type="entry name" value="WH-like_DNA-bd_sf"/>
</dbReference>
<dbReference type="PANTHER" id="PTHR30136">
    <property type="entry name" value="HELIX-TURN-HELIX TRANSCRIPTIONAL REGULATOR, ICLR FAMILY"/>
    <property type="match status" value="1"/>
</dbReference>
<dbReference type="STRING" id="1908258.BKK48_08195"/>
<dbReference type="RefSeq" id="WP_077427721.1">
    <property type="nucleotide sequence ID" value="NZ_MLHH01000020.1"/>
</dbReference>
<dbReference type="Gene3D" id="3.30.450.40">
    <property type="match status" value="1"/>
</dbReference>
<dbReference type="SMART" id="SM00346">
    <property type="entry name" value="HTH_ICLR"/>
    <property type="match status" value="1"/>
</dbReference>
<protein>
    <submittedName>
        <fullName evidence="7">Transcriptional regulator</fullName>
    </submittedName>
</protein>
<dbReference type="EMBL" id="MLHH01000020">
    <property type="protein sequence ID" value="OOF35936.1"/>
    <property type="molecule type" value="Genomic_DNA"/>
</dbReference>
<feature type="domain" description="HTH iclR-type" evidence="5">
    <location>
        <begin position="9"/>
        <end position="71"/>
    </location>
</feature>
<dbReference type="GO" id="GO:0045892">
    <property type="term" value="P:negative regulation of DNA-templated transcription"/>
    <property type="evidence" value="ECO:0007669"/>
    <property type="project" value="TreeGrafter"/>
</dbReference>
<feature type="coiled-coil region" evidence="4">
    <location>
        <begin position="174"/>
        <end position="201"/>
    </location>
</feature>
<dbReference type="Pfam" id="PF09339">
    <property type="entry name" value="HTH_IclR"/>
    <property type="match status" value="1"/>
</dbReference>
<organism evidence="7 8">
    <name type="scientific">Rodentibacter heidelbergensis</name>
    <dbReference type="NCBI Taxonomy" id="1908258"/>
    <lineage>
        <taxon>Bacteria</taxon>
        <taxon>Pseudomonadati</taxon>
        <taxon>Pseudomonadota</taxon>
        <taxon>Gammaproteobacteria</taxon>
        <taxon>Pasteurellales</taxon>
        <taxon>Pasteurellaceae</taxon>
        <taxon>Rodentibacter</taxon>
    </lineage>
</organism>
<reference evidence="7 8" key="1">
    <citation type="submission" date="2016-10" db="EMBL/GenBank/DDBJ databases">
        <title>Rodentibacter gen. nov. and new species.</title>
        <authorList>
            <person name="Christensen H."/>
        </authorList>
    </citation>
    <scope>NUCLEOTIDE SEQUENCE [LARGE SCALE GENOMIC DNA]</scope>
    <source>
        <strain evidence="7 8">Ac69</strain>
    </source>
</reference>
<proteinExistence type="predicted"/>
<accession>A0A1V3I7J9</accession>
<gene>
    <name evidence="7" type="ORF">BKK48_08195</name>
</gene>
<sequence length="262" mass="29553">MAEEKITGNQSLIRGLRLLDILSDFPNGCPLAKLTEISGLNKSTVHRLLQGLQSEGYVKPAATSGSYRLSIKCLSIGQKMLTSMNIINVASPYLEQLNLSLGETVNFSQREEDKAIMIYKLEPTHGMLKTRAYIGQHIQLYCSAMGKLYLAYPKKVDNLSDYWQRHQTIIQQLTKNTITQLDEMEAELDSVRENQFAMDKEENEIGVVCIACPIFDSFNQVDYAVSVSMSTYKLKKIGIDFFLKEIRKTALDISKELGYTGE</sequence>
<dbReference type="PROSITE" id="PS51078">
    <property type="entry name" value="ICLR_ED"/>
    <property type="match status" value="1"/>
</dbReference>
<evidence type="ECO:0000256" key="1">
    <source>
        <dbReference type="ARBA" id="ARBA00023015"/>
    </source>
</evidence>
<feature type="domain" description="IclR-ED" evidence="6">
    <location>
        <begin position="72"/>
        <end position="259"/>
    </location>
</feature>
<dbReference type="OrthoDB" id="9807558at2"/>
<dbReference type="PANTHER" id="PTHR30136:SF19">
    <property type="entry name" value="DNA-BINDING TRANSCRIPTIONAL REPRESSOR YIAJ"/>
    <property type="match status" value="1"/>
</dbReference>
<dbReference type="AlphaFoldDB" id="A0A1V3I7J9"/>
<dbReference type="InterPro" id="IPR005471">
    <property type="entry name" value="Tscrpt_reg_IclR_N"/>
</dbReference>
<evidence type="ECO:0000313" key="7">
    <source>
        <dbReference type="EMBL" id="OOF35936.1"/>
    </source>
</evidence>
<evidence type="ECO:0000256" key="3">
    <source>
        <dbReference type="ARBA" id="ARBA00023163"/>
    </source>
</evidence>
<dbReference type="SUPFAM" id="SSF55781">
    <property type="entry name" value="GAF domain-like"/>
    <property type="match status" value="1"/>
</dbReference>
<dbReference type="InterPro" id="IPR014757">
    <property type="entry name" value="Tscrpt_reg_IclR_C"/>
</dbReference>